<evidence type="ECO:0000256" key="2">
    <source>
        <dbReference type="SAM" id="SignalP"/>
    </source>
</evidence>
<comment type="caution">
    <text evidence="4">The sequence shown here is derived from an EMBL/GenBank/DDBJ whole genome shotgun (WGS) entry which is preliminary data.</text>
</comment>
<feature type="signal peptide" evidence="2">
    <location>
        <begin position="1"/>
        <end position="21"/>
    </location>
</feature>
<evidence type="ECO:0000313" key="4">
    <source>
        <dbReference type="EMBL" id="MFH6770928.1"/>
    </source>
</evidence>
<dbReference type="RefSeq" id="WP_344739650.1">
    <property type="nucleotide sequence ID" value="NZ_BAABAY010000001.1"/>
</dbReference>
<dbReference type="Gene3D" id="2.130.10.130">
    <property type="entry name" value="Integrin alpha, N-terminal"/>
    <property type="match status" value="3"/>
</dbReference>
<dbReference type="InterPro" id="IPR013517">
    <property type="entry name" value="FG-GAP"/>
</dbReference>
<dbReference type="InterPro" id="IPR027039">
    <property type="entry name" value="Crtac1"/>
</dbReference>
<dbReference type="InterPro" id="IPR028994">
    <property type="entry name" value="Integrin_alpha_N"/>
</dbReference>
<dbReference type="Pfam" id="PF13517">
    <property type="entry name" value="FG-GAP_3"/>
    <property type="match status" value="6"/>
</dbReference>
<name>A0ABW7MVR8_9FLAO</name>
<evidence type="ECO:0000256" key="1">
    <source>
        <dbReference type="ARBA" id="ARBA00022729"/>
    </source>
</evidence>
<dbReference type="PANTHER" id="PTHR16026:SF0">
    <property type="entry name" value="CARTILAGE ACIDIC PROTEIN 1"/>
    <property type="match status" value="1"/>
</dbReference>
<dbReference type="InterPro" id="IPR011519">
    <property type="entry name" value="UnbV_ASPIC"/>
</dbReference>
<keyword evidence="5" id="KW-1185">Reference proteome</keyword>
<feature type="chain" id="PRO_5045105453" evidence="2">
    <location>
        <begin position="22"/>
        <end position="1083"/>
    </location>
</feature>
<evidence type="ECO:0000313" key="5">
    <source>
        <dbReference type="Proteomes" id="UP001610100"/>
    </source>
</evidence>
<protein>
    <submittedName>
        <fullName evidence="4">FG-GAP-like repeat-containing protein</fullName>
    </submittedName>
</protein>
<gene>
    <name evidence="4" type="ORF">V8G58_03195</name>
</gene>
<proteinExistence type="predicted"/>
<evidence type="ECO:0000259" key="3">
    <source>
        <dbReference type="Pfam" id="PF07593"/>
    </source>
</evidence>
<reference evidence="4 5" key="1">
    <citation type="submission" date="2024-02" db="EMBL/GenBank/DDBJ databases">
        <title>A Gaetbulibacter species isolated from tidal flats and genomic insights of their niches.</title>
        <authorList>
            <person name="Ye Y."/>
        </authorList>
    </citation>
    <scope>NUCLEOTIDE SEQUENCE [LARGE SCALE GENOMIC DNA]</scope>
    <source>
        <strain evidence="4 5">KYW382</strain>
    </source>
</reference>
<dbReference type="PANTHER" id="PTHR16026">
    <property type="entry name" value="CARTILAGE ACIDIC PROTEIN 1"/>
    <property type="match status" value="1"/>
</dbReference>
<dbReference type="Pfam" id="PF07593">
    <property type="entry name" value="UnbV_ASPIC"/>
    <property type="match status" value="1"/>
</dbReference>
<dbReference type="EMBL" id="JBAWKB010000001">
    <property type="protein sequence ID" value="MFH6770928.1"/>
    <property type="molecule type" value="Genomic_DNA"/>
</dbReference>
<dbReference type="SUPFAM" id="SSF69318">
    <property type="entry name" value="Integrin alpha N-terminal domain"/>
    <property type="match status" value="2"/>
</dbReference>
<organism evidence="4 5">
    <name type="scientific">Gaetbulibacter aestuarii</name>
    <dbReference type="NCBI Taxonomy" id="1502358"/>
    <lineage>
        <taxon>Bacteria</taxon>
        <taxon>Pseudomonadati</taxon>
        <taxon>Bacteroidota</taxon>
        <taxon>Flavobacteriia</taxon>
        <taxon>Flavobacteriales</taxon>
        <taxon>Flavobacteriaceae</taxon>
        <taxon>Gaetbulibacter</taxon>
    </lineage>
</organism>
<sequence>MSTTIRLLLVFIAFFCFQFCAKNDDTPQANFLFQELSHNKSHVDFKNTLKEDAQHNIINYIYFYNGGGVSAGDINNDGLPDLFFISNQNENKLYLNKGHLEFEDITKKANVGGNADWNTGSTMVDINGDGYLDIYVCAVSGLLDFKGHNELYINNGNGTFTEQSKAYGLDIKAYSTHSYFFDYDKDGDLDCYIVNHAIHTIHSHGEAAVRNKRVPYVGDLLLENNNGHFEDVSEKAHIYGGINGYGLSASIADFNNDGWDDIYVCNDFQEEDYYYLNNQDGTFRESLGKAFSTISHFSMGSDASDINGDGYQDLIALDMLPRDEKVIKETEGDDAMYTTFQDLRDKGYKDQYSRNMLQMNKKGQYFTEDALFNGVEDTDWSWTPLLADFNNDGYQDLFISNGIKRRPNDMDFTKYVANSFKKENSTDYLYKSIDKMPSGKVPNNIFKGNGQKFTDETGEWMAATPSLSNGATYADLDLDGDLDIVTNNVDDYATIYENTSSGGEHYLGLKLKYKAMNTFGLGSKVIVYSGEKEQFKQLYSSRGFSSSTPARLHFGLGVSKSIDSLKIIWPNNSYQIETNPKIDTTQTIAYRETGKQMSYPKDGASKSEFTPANLLSFTHKEDEYYDFNNEKIIPYQVSKLGPAIAVGDIDGNGYADIYIGNASGYAGQLFLNDGAIFSPSAQNQFELDAQFEDNAAAFFDADGDGDLDLYVGSGINRVRNKNYEMDRLYLNENGQFTRSKDGIFTNILNTSAVAPYDYDQDGDVDLFIGNLSDPGHFGNTVNAAILKNDGKGNFKTVEQNFSLKSFVTSAHWIDINGDNQKDLLISTEWDAPKIYLNQNGVLSPIEVPEKLNGLWESITAFDIDKDGDQDILLGNWGLNTKFNPSEESPLMMYFGDFDDDGNTETVLAYTKNGKEYPVNSKDELASQMNVIRKRFVEHKDYALKTIEEVLTPEALKKAKKYSVYTLASGYLENNNGRFSEFKPFPKEFQLAPIHSFDSITLDGENALIVSGNSLSMNTYHGGYTSLKGLFLRSISDYDWVSDYGMAPFNNQIKGVKTIKMKNGKTAVLVIPDDDPVQTYLFKN</sequence>
<keyword evidence="1 2" id="KW-0732">Signal</keyword>
<accession>A0ABW7MVR8</accession>
<feature type="domain" description="ASPIC/UnbV" evidence="3">
    <location>
        <begin position="520"/>
        <end position="585"/>
    </location>
</feature>
<dbReference type="Proteomes" id="UP001610100">
    <property type="component" value="Unassembled WGS sequence"/>
</dbReference>